<dbReference type="PANTHER" id="PTHR23150:SF19">
    <property type="entry name" value="FORMYLGLYCINE-GENERATING ENZYME"/>
    <property type="match status" value="1"/>
</dbReference>
<protein>
    <submittedName>
        <fullName evidence="2">Protein 3-oxoalanine-generating enzyme family protein</fullName>
    </submittedName>
</protein>
<dbReference type="RefSeq" id="WP_198420560.1">
    <property type="nucleotide sequence ID" value="NZ_AP021881.1"/>
</dbReference>
<dbReference type="Pfam" id="PF03781">
    <property type="entry name" value="FGE-sulfatase"/>
    <property type="match status" value="1"/>
</dbReference>
<dbReference type="PANTHER" id="PTHR23150">
    <property type="entry name" value="SULFATASE MODIFYING FACTOR 1, 2"/>
    <property type="match status" value="1"/>
</dbReference>
<dbReference type="Proteomes" id="UP000463939">
    <property type="component" value="Chromosome"/>
</dbReference>
<dbReference type="InterPro" id="IPR016187">
    <property type="entry name" value="CTDL_fold"/>
</dbReference>
<evidence type="ECO:0000313" key="3">
    <source>
        <dbReference type="Proteomes" id="UP000463939"/>
    </source>
</evidence>
<dbReference type="GO" id="GO:0120147">
    <property type="term" value="F:formylglycine-generating oxidase activity"/>
    <property type="evidence" value="ECO:0007669"/>
    <property type="project" value="TreeGrafter"/>
</dbReference>
<gene>
    <name evidence="2" type="ORF">SFSGTM_24040</name>
</gene>
<sequence>MNVVMQGIDPSVVLSHEMTASQLRAAQQDAAQSVGLSVYFSDTLHDLGIKAPEMTVIPTGWFEIGSPANELGHDVNESPQCYIQVTRSYAIGRFTVTAEEWAEFADATGFRPERELIWPKGREPIVNVRTADILRYISWLNKQTGQLYRLPTEAEWEYAARAGTQTAFNMGDMATCKDVLFKPNLPMPDVTEKKWSFFPKCAAMRWAMEVGSKPANVWGLHDVHGNVWEITATPWLPDHTKTPRDAHQIEPGGKNQRIVIKGGSWFDPAIAARSAARWSRLRDELDVNMGFRLVREL</sequence>
<evidence type="ECO:0000259" key="1">
    <source>
        <dbReference type="Pfam" id="PF03781"/>
    </source>
</evidence>
<dbReference type="InterPro" id="IPR042095">
    <property type="entry name" value="SUMF_sf"/>
</dbReference>
<reference evidence="3" key="1">
    <citation type="submission" date="2019-11" db="EMBL/GenBank/DDBJ databases">
        <title>Isolation and characterization of a novel species in the genus Sulfuriferula.</title>
        <authorList>
            <person name="Mochizuki J."/>
            <person name="Kojima H."/>
            <person name="Fukui M."/>
        </authorList>
    </citation>
    <scope>NUCLEOTIDE SEQUENCE [LARGE SCALE GENOMIC DNA]</scope>
    <source>
        <strain evidence="3">SGTM</strain>
    </source>
</reference>
<dbReference type="Gene3D" id="3.90.1580.10">
    <property type="entry name" value="paralog of FGE (formylglycine-generating enzyme)"/>
    <property type="match status" value="1"/>
</dbReference>
<proteinExistence type="predicted"/>
<dbReference type="AlphaFoldDB" id="A0A809RJC8"/>
<dbReference type="KEGG" id="sniv:SFSGTM_24040"/>
<accession>A0A809RJC8</accession>
<name>A0A809RJC8_9PROT</name>
<keyword evidence="3" id="KW-1185">Reference proteome</keyword>
<feature type="domain" description="Sulfatase-modifying factor enzyme-like" evidence="1">
    <location>
        <begin position="51"/>
        <end position="295"/>
    </location>
</feature>
<dbReference type="InterPro" id="IPR051043">
    <property type="entry name" value="Sulfatase_Mod_Factor_Kinase"/>
</dbReference>
<dbReference type="InterPro" id="IPR005532">
    <property type="entry name" value="SUMF_dom"/>
</dbReference>
<dbReference type="EMBL" id="AP021881">
    <property type="protein sequence ID" value="BBP01696.1"/>
    <property type="molecule type" value="Genomic_DNA"/>
</dbReference>
<dbReference type="SUPFAM" id="SSF56436">
    <property type="entry name" value="C-type lectin-like"/>
    <property type="match status" value="1"/>
</dbReference>
<evidence type="ECO:0000313" key="2">
    <source>
        <dbReference type="EMBL" id="BBP01696.1"/>
    </source>
</evidence>
<organism evidence="2 3">
    <name type="scientific">Sulfuriferula nivalis</name>
    <dbReference type="NCBI Taxonomy" id="2675298"/>
    <lineage>
        <taxon>Bacteria</taxon>
        <taxon>Pseudomonadati</taxon>
        <taxon>Pseudomonadota</taxon>
        <taxon>Betaproteobacteria</taxon>
        <taxon>Nitrosomonadales</taxon>
        <taxon>Sulfuricellaceae</taxon>
        <taxon>Sulfuriferula</taxon>
    </lineage>
</organism>